<evidence type="ECO:0000313" key="3">
    <source>
        <dbReference type="Proteomes" id="UP001303760"/>
    </source>
</evidence>
<evidence type="ECO:0000256" key="1">
    <source>
        <dbReference type="SAM" id="SignalP"/>
    </source>
</evidence>
<reference evidence="2" key="2">
    <citation type="submission" date="2023-05" db="EMBL/GenBank/DDBJ databases">
        <authorList>
            <consortium name="Lawrence Berkeley National Laboratory"/>
            <person name="Steindorff A."/>
            <person name="Hensen N."/>
            <person name="Bonometti L."/>
            <person name="Westerberg I."/>
            <person name="Brannstrom I.O."/>
            <person name="Guillou S."/>
            <person name="Cros-Aarteil S."/>
            <person name="Calhoun S."/>
            <person name="Haridas S."/>
            <person name="Kuo A."/>
            <person name="Mondo S."/>
            <person name="Pangilinan J."/>
            <person name="Riley R."/>
            <person name="Labutti K."/>
            <person name="Andreopoulos B."/>
            <person name="Lipzen A."/>
            <person name="Chen C."/>
            <person name="Yanf M."/>
            <person name="Daum C."/>
            <person name="Ng V."/>
            <person name="Clum A."/>
            <person name="Ohm R."/>
            <person name="Martin F."/>
            <person name="Silar P."/>
            <person name="Natvig D."/>
            <person name="Lalanne C."/>
            <person name="Gautier V."/>
            <person name="Ament-Velasquez S.L."/>
            <person name="Kruys A."/>
            <person name="Hutchinson M.I."/>
            <person name="Powell A.J."/>
            <person name="Barry K."/>
            <person name="Miller A.N."/>
            <person name="Grigoriev I.V."/>
            <person name="Debuchy R."/>
            <person name="Gladieux P."/>
            <person name="Thoren M.H."/>
            <person name="Johannesson H."/>
        </authorList>
    </citation>
    <scope>NUCLEOTIDE SEQUENCE</scope>
    <source>
        <strain evidence="2">CBS 532.94</strain>
    </source>
</reference>
<gene>
    <name evidence="2" type="ORF">C8A03DRAFT_14766</name>
</gene>
<dbReference type="AlphaFoldDB" id="A0AAN7HBL3"/>
<feature type="chain" id="PRO_5042846944" description="Ig-like domain-containing protein" evidence="1">
    <location>
        <begin position="19"/>
        <end position="489"/>
    </location>
</feature>
<dbReference type="Proteomes" id="UP001303760">
    <property type="component" value="Unassembled WGS sequence"/>
</dbReference>
<organism evidence="2 3">
    <name type="scientific">Achaetomium macrosporum</name>
    <dbReference type="NCBI Taxonomy" id="79813"/>
    <lineage>
        <taxon>Eukaryota</taxon>
        <taxon>Fungi</taxon>
        <taxon>Dikarya</taxon>
        <taxon>Ascomycota</taxon>
        <taxon>Pezizomycotina</taxon>
        <taxon>Sordariomycetes</taxon>
        <taxon>Sordariomycetidae</taxon>
        <taxon>Sordariales</taxon>
        <taxon>Chaetomiaceae</taxon>
        <taxon>Achaetomium</taxon>
    </lineage>
</organism>
<proteinExistence type="predicted"/>
<reference evidence="2" key="1">
    <citation type="journal article" date="2023" name="Mol. Phylogenet. Evol.">
        <title>Genome-scale phylogeny and comparative genomics of the fungal order Sordariales.</title>
        <authorList>
            <person name="Hensen N."/>
            <person name="Bonometti L."/>
            <person name="Westerberg I."/>
            <person name="Brannstrom I.O."/>
            <person name="Guillou S."/>
            <person name="Cros-Aarteil S."/>
            <person name="Calhoun S."/>
            <person name="Haridas S."/>
            <person name="Kuo A."/>
            <person name="Mondo S."/>
            <person name="Pangilinan J."/>
            <person name="Riley R."/>
            <person name="LaButti K."/>
            <person name="Andreopoulos B."/>
            <person name="Lipzen A."/>
            <person name="Chen C."/>
            <person name="Yan M."/>
            <person name="Daum C."/>
            <person name="Ng V."/>
            <person name="Clum A."/>
            <person name="Steindorff A."/>
            <person name="Ohm R.A."/>
            <person name="Martin F."/>
            <person name="Silar P."/>
            <person name="Natvig D.O."/>
            <person name="Lalanne C."/>
            <person name="Gautier V."/>
            <person name="Ament-Velasquez S.L."/>
            <person name="Kruys A."/>
            <person name="Hutchinson M.I."/>
            <person name="Powell A.J."/>
            <person name="Barry K."/>
            <person name="Miller A.N."/>
            <person name="Grigoriev I.V."/>
            <person name="Debuchy R."/>
            <person name="Gladieux P."/>
            <person name="Hiltunen Thoren M."/>
            <person name="Johannesson H."/>
        </authorList>
    </citation>
    <scope>NUCLEOTIDE SEQUENCE</scope>
    <source>
        <strain evidence="2">CBS 532.94</strain>
    </source>
</reference>
<feature type="signal peptide" evidence="1">
    <location>
        <begin position="1"/>
        <end position="18"/>
    </location>
</feature>
<protein>
    <recommendedName>
        <fullName evidence="4">Ig-like domain-containing protein</fullName>
    </recommendedName>
</protein>
<sequence>MAVSLVLLVASAAVLVSGQFGQIPAPSPHAGCTESSFSIPSWLVQNVKYTDANVAFDVQNRANNYTASLTCQTKESGWNACSIQGTPSSNLTLEASVQVSESSATFQLNQTWTCSDRGKSLTFTAVGNNSAALNYTSPLLVKGSLISPVAITPAYADGPKGHDSPGCTAKSEKPSWVLSLIHFTDEPGDGASTVPFQNFNLIVTNPATGYEASCMPGGSLGGTPDLSRLVCAGDEFQSSRVGLHPIITQASFDPATSVFTLNQTWFCDDTDAAKPLQINAAGSIALPLKCTTEEVDNRTNKYCTVDGAVTLTGKLGTVVTLPPYSLEDPTPQSRGDGCTLTSIFHPAWQFSDFEVHDANTSSASVTFEMILDAENRGFQYPIPIYQGKPLDGGFYQCDIGADGGNDLPLWPYQCSFKYTADKKELVLNADWACQDLDEAHPVHFSGVTTTIINSTLTCETVDGQSRCATADPGYSWVAEISNVTWGKLE</sequence>
<keyword evidence="1" id="KW-0732">Signal</keyword>
<evidence type="ECO:0000313" key="2">
    <source>
        <dbReference type="EMBL" id="KAK4238832.1"/>
    </source>
</evidence>
<comment type="caution">
    <text evidence="2">The sequence shown here is derived from an EMBL/GenBank/DDBJ whole genome shotgun (WGS) entry which is preliminary data.</text>
</comment>
<keyword evidence="3" id="KW-1185">Reference proteome</keyword>
<evidence type="ECO:0008006" key="4">
    <source>
        <dbReference type="Google" id="ProtNLM"/>
    </source>
</evidence>
<dbReference type="EMBL" id="MU860082">
    <property type="protein sequence ID" value="KAK4238832.1"/>
    <property type="molecule type" value="Genomic_DNA"/>
</dbReference>
<accession>A0AAN7HBL3</accession>
<name>A0AAN7HBL3_9PEZI</name>